<accession>A0A368V325</accession>
<comment type="caution">
    <text evidence="5">The sequence shown here is derived from an EMBL/GenBank/DDBJ whole genome shotgun (WGS) entry which is preliminary data.</text>
</comment>
<dbReference type="Proteomes" id="UP000253065">
    <property type="component" value="Unassembled WGS sequence"/>
</dbReference>
<dbReference type="InterPro" id="IPR016181">
    <property type="entry name" value="Acyl_CoA_acyltransferase"/>
</dbReference>
<reference evidence="5 6" key="1">
    <citation type="submission" date="2018-07" db="EMBL/GenBank/DDBJ databases">
        <title>Freshwater and sediment microbial communities from various areas in North America, analyzing microbe dynamics in response to fracking.</title>
        <authorList>
            <person name="Lamendella R."/>
        </authorList>
    </citation>
    <scope>NUCLEOTIDE SEQUENCE [LARGE SCALE GENOMIC DNA]</scope>
    <source>
        <strain evidence="5 6">114E</strain>
        <strain evidence="4 7">114E_o</strain>
    </source>
</reference>
<dbReference type="Pfam" id="PF04958">
    <property type="entry name" value="AstA"/>
    <property type="match status" value="1"/>
</dbReference>
<evidence type="ECO:0000313" key="4">
    <source>
        <dbReference type="EMBL" id="RBP72464.1"/>
    </source>
</evidence>
<dbReference type="Gene3D" id="3.40.630.30">
    <property type="match status" value="1"/>
</dbReference>
<dbReference type="AlphaFoldDB" id="A0A368V325"/>
<dbReference type="NCBIfam" id="TIGR03243">
    <property type="entry name" value="arg_catab_AOST"/>
    <property type="match status" value="1"/>
</dbReference>
<dbReference type="GO" id="GO:0006527">
    <property type="term" value="P:L-arginine catabolic process"/>
    <property type="evidence" value="ECO:0007669"/>
    <property type="project" value="InterPro"/>
</dbReference>
<organism evidence="5 6">
    <name type="scientific">Marinobacter nauticus</name>
    <name type="common">Marinobacter hydrocarbonoclasticus</name>
    <name type="synonym">Marinobacter aquaeolei</name>
    <dbReference type="NCBI Taxonomy" id="2743"/>
    <lineage>
        <taxon>Bacteria</taxon>
        <taxon>Pseudomonadati</taxon>
        <taxon>Pseudomonadota</taxon>
        <taxon>Gammaproteobacteria</taxon>
        <taxon>Pseudomonadales</taxon>
        <taxon>Marinobacteraceae</taxon>
        <taxon>Marinobacter</taxon>
    </lineage>
</organism>
<dbReference type="PANTHER" id="PTHR30420:SF1">
    <property type="entry name" value="ARGININE N-SUCCINYLTRANSFERASE"/>
    <property type="match status" value="1"/>
</dbReference>
<keyword evidence="7" id="KW-1185">Reference proteome</keyword>
<evidence type="ECO:0000313" key="7">
    <source>
        <dbReference type="Proteomes" id="UP000253065"/>
    </source>
</evidence>
<dbReference type="EMBL" id="QPJB01000007">
    <property type="protein sequence ID" value="RCW33391.1"/>
    <property type="molecule type" value="Genomic_DNA"/>
</dbReference>
<dbReference type="RefSeq" id="WP_113879957.1">
    <property type="nucleotide sequence ID" value="NZ_QNSA01000007.1"/>
</dbReference>
<evidence type="ECO:0000256" key="2">
    <source>
        <dbReference type="ARBA" id="ARBA00022679"/>
    </source>
</evidence>
<evidence type="ECO:0000256" key="3">
    <source>
        <dbReference type="ARBA" id="ARBA00023315"/>
    </source>
</evidence>
<dbReference type="GO" id="GO:0008791">
    <property type="term" value="F:arginine N-succinyltransferase activity"/>
    <property type="evidence" value="ECO:0007669"/>
    <property type="project" value="InterPro"/>
</dbReference>
<dbReference type="SUPFAM" id="SSF55729">
    <property type="entry name" value="Acyl-CoA N-acyltransferases (Nat)"/>
    <property type="match status" value="1"/>
</dbReference>
<sequence>MIIRPVRHDDLNDLYEIACESGPGFTSLMPDKDRLSRKIESSIRSFRSQAVDHSEQRYLFVLEEGTSGQIMGTTGITSGTGRSQPLYHFRHSTLTHHSRELGLRRSVGALTRCVHYRNCTEFCSLYLRPAFRRANAGKLLSKVRFAFIAQHLDRFPNLAIAQMRGVADEHGQSPFWDWLRDHFIDLDFSQVTQLAGAGSLDFVEDLMPSLPLYTHLMSNPARAVIGQVHPDTRPALAMLKAEGFRHRGMVDLFDAGPTVECRTDNIRSVREAALMSAEISTTENQHLIDTGRPVLVTNTGLEDFRAMVVNTDTHALASGRIELSTKQADALGLSVGASVRTLPLGQQAIPAASINVTDSAEVHYAL</sequence>
<keyword evidence="2 5" id="KW-0808">Transferase</keyword>
<name>A0A368V325_MARNT</name>
<evidence type="ECO:0000313" key="6">
    <source>
        <dbReference type="Proteomes" id="UP000252795"/>
    </source>
</evidence>
<keyword evidence="3" id="KW-0012">Acyltransferase</keyword>
<proteinExistence type="predicted"/>
<keyword evidence="1" id="KW-0056">Arginine metabolism</keyword>
<dbReference type="PANTHER" id="PTHR30420">
    <property type="entry name" value="N-SUCCINYLARGININE DIHYDROLASE"/>
    <property type="match status" value="1"/>
</dbReference>
<dbReference type="EMBL" id="QNSA01000007">
    <property type="protein sequence ID" value="RBP72464.1"/>
    <property type="molecule type" value="Genomic_DNA"/>
</dbReference>
<gene>
    <name evidence="5" type="ORF">DET51_10762</name>
    <name evidence="4" type="ORF">DET64_10762</name>
</gene>
<dbReference type="Gene3D" id="2.40.40.20">
    <property type="match status" value="1"/>
</dbReference>
<dbReference type="Proteomes" id="UP000252795">
    <property type="component" value="Unassembled WGS sequence"/>
</dbReference>
<protein>
    <submittedName>
        <fullName evidence="5">Arginine N-succinyltransferase</fullName>
    </submittedName>
</protein>
<evidence type="ECO:0000256" key="1">
    <source>
        <dbReference type="ARBA" id="ARBA00022503"/>
    </source>
</evidence>
<dbReference type="InterPro" id="IPR007041">
    <property type="entry name" value="Arg_succinylTrfase_AstA/AruG"/>
</dbReference>
<evidence type="ECO:0000313" key="5">
    <source>
        <dbReference type="EMBL" id="RCW33391.1"/>
    </source>
</evidence>